<dbReference type="FunFam" id="2.60.40.10:FF:000910">
    <property type="entry name" value="T-lymphocyte activation antigen CD80"/>
    <property type="match status" value="1"/>
</dbReference>
<dbReference type="InterPro" id="IPR007110">
    <property type="entry name" value="Ig-like_dom"/>
</dbReference>
<gene>
    <name evidence="17 18" type="primary">Cd80</name>
</gene>
<dbReference type="GeneID" id="105987998"/>
<feature type="region of interest" description="Disordered" evidence="13">
    <location>
        <begin position="149"/>
        <end position="176"/>
    </location>
</feature>
<feature type="signal peptide" evidence="14">
    <location>
        <begin position="1"/>
        <end position="34"/>
    </location>
</feature>
<dbReference type="RefSeq" id="XP_012874931.1">
    <property type="nucleotide sequence ID" value="XM_013019477.1"/>
</dbReference>
<keyword evidence="7" id="KW-1015">Disulfide bond</keyword>
<evidence type="ECO:0000256" key="6">
    <source>
        <dbReference type="ARBA" id="ARBA00023136"/>
    </source>
</evidence>
<dbReference type="InterPro" id="IPR003599">
    <property type="entry name" value="Ig_sub"/>
</dbReference>
<dbReference type="Proteomes" id="UP000081671">
    <property type="component" value="Unplaced"/>
</dbReference>
<sequence length="261" mass="29444">MTHPVSQETPRSKCPYLWLSTFLVLACLFHMSSGIDVTVFKAVKEMVALSCGYQIPLAELSTSRIYWQKDNQVVLSITSGVLKVWPEYKNRTFFDSTNNLSLVILNLHLSDEGTYTCVVQKKTDQTYKLEHLRLVALYVRADFPTPSITESGDPSPDIKRITCSSSGGSPKPRLSWLENGEDVKTHNTTISQDHETKMFTITSQLDFNITTDHIFLCSIQYGDFRVSQNFTWHASASEQLPDKQPSWLVTIVVVLVAIIST</sequence>
<evidence type="ECO:0000259" key="15">
    <source>
        <dbReference type="PROSITE" id="PS50835"/>
    </source>
</evidence>
<dbReference type="SMART" id="SM00409">
    <property type="entry name" value="IG"/>
    <property type="match status" value="1"/>
</dbReference>
<evidence type="ECO:0000256" key="8">
    <source>
        <dbReference type="ARBA" id="ARBA00023170"/>
    </source>
</evidence>
<evidence type="ECO:0000256" key="14">
    <source>
        <dbReference type="SAM" id="SignalP"/>
    </source>
</evidence>
<dbReference type="OrthoDB" id="9904387at2759"/>
<dbReference type="GO" id="GO:0042130">
    <property type="term" value="P:negative regulation of T cell proliferation"/>
    <property type="evidence" value="ECO:0007669"/>
    <property type="project" value="TreeGrafter"/>
</dbReference>
<dbReference type="RefSeq" id="XP_012874932.1">
    <property type="nucleotide sequence ID" value="XM_013019478.1"/>
</dbReference>
<keyword evidence="2" id="KW-1003">Cell membrane</keyword>
<keyword evidence="10" id="KW-0393">Immunoglobulin domain</keyword>
<feature type="chain" id="PRO_5010479254" description="T-lymphocyte activation antigen CD80" evidence="14">
    <location>
        <begin position="35"/>
        <end position="261"/>
    </location>
</feature>
<evidence type="ECO:0000313" key="16">
    <source>
        <dbReference type="Proteomes" id="UP000081671"/>
    </source>
</evidence>
<dbReference type="PANTHER" id="PTHR25466">
    <property type="entry name" value="T-LYMPHOCYTE ACTIVATION ANTIGEN"/>
    <property type="match status" value="1"/>
</dbReference>
<evidence type="ECO:0000313" key="17">
    <source>
        <dbReference type="RefSeq" id="XP_012874931.1"/>
    </source>
</evidence>
<dbReference type="GO" id="GO:0031295">
    <property type="term" value="P:T cell costimulation"/>
    <property type="evidence" value="ECO:0007669"/>
    <property type="project" value="TreeGrafter"/>
</dbReference>
<dbReference type="AlphaFoldDB" id="A0A1S3FEM2"/>
<evidence type="ECO:0000256" key="10">
    <source>
        <dbReference type="ARBA" id="ARBA00023319"/>
    </source>
</evidence>
<name>A0A1S3FEM2_DIPOR</name>
<keyword evidence="5" id="KW-1133">Transmembrane helix</keyword>
<dbReference type="PANTHER" id="PTHR25466:SF4">
    <property type="entry name" value="T-LYMPHOCYTE ACTIVATION ANTIGEN CD80"/>
    <property type="match status" value="1"/>
</dbReference>
<evidence type="ECO:0000256" key="7">
    <source>
        <dbReference type="ARBA" id="ARBA00023157"/>
    </source>
</evidence>
<keyword evidence="4 14" id="KW-0732">Signal</keyword>
<dbReference type="GO" id="GO:0007166">
    <property type="term" value="P:cell surface receptor signaling pathway"/>
    <property type="evidence" value="ECO:0007669"/>
    <property type="project" value="TreeGrafter"/>
</dbReference>
<evidence type="ECO:0000256" key="4">
    <source>
        <dbReference type="ARBA" id="ARBA00022729"/>
    </source>
</evidence>
<dbReference type="KEGG" id="dord:105987998"/>
<dbReference type="InterPro" id="IPR013162">
    <property type="entry name" value="CD80_C2-set"/>
</dbReference>
<keyword evidence="9" id="KW-0325">Glycoprotein</keyword>
<comment type="subcellular location">
    <subcellularLocation>
        <location evidence="1">Cell membrane</location>
        <topology evidence="1">Single-pass type I membrane protein</topology>
    </subcellularLocation>
</comment>
<dbReference type="InterPro" id="IPR051713">
    <property type="entry name" value="T-cell_Activation_Regulation"/>
</dbReference>
<evidence type="ECO:0000256" key="5">
    <source>
        <dbReference type="ARBA" id="ARBA00022989"/>
    </source>
</evidence>
<organism evidence="16 17">
    <name type="scientific">Dipodomys ordii</name>
    <name type="common">Ord's kangaroo rat</name>
    <dbReference type="NCBI Taxonomy" id="10020"/>
    <lineage>
        <taxon>Eukaryota</taxon>
        <taxon>Metazoa</taxon>
        <taxon>Chordata</taxon>
        <taxon>Craniata</taxon>
        <taxon>Vertebrata</taxon>
        <taxon>Euteleostomi</taxon>
        <taxon>Mammalia</taxon>
        <taxon>Eutheria</taxon>
        <taxon>Euarchontoglires</taxon>
        <taxon>Glires</taxon>
        <taxon>Rodentia</taxon>
        <taxon>Castorimorpha</taxon>
        <taxon>Heteromyidae</taxon>
        <taxon>Dipodomyinae</taxon>
        <taxon>Dipodomys</taxon>
    </lineage>
</organism>
<evidence type="ECO:0000256" key="2">
    <source>
        <dbReference type="ARBA" id="ARBA00022475"/>
    </source>
</evidence>
<reference evidence="17 18" key="1">
    <citation type="submission" date="2025-04" db="UniProtKB">
        <authorList>
            <consortium name="RefSeq"/>
        </authorList>
    </citation>
    <scope>IDENTIFICATION</scope>
    <source>
        <tissue evidence="17 18">Kidney</tissue>
    </source>
</reference>
<dbReference type="GO" id="GO:0009897">
    <property type="term" value="C:external side of plasma membrane"/>
    <property type="evidence" value="ECO:0007669"/>
    <property type="project" value="TreeGrafter"/>
</dbReference>
<feature type="domain" description="Ig-like" evidence="15">
    <location>
        <begin position="144"/>
        <end position="231"/>
    </location>
</feature>
<dbReference type="PROSITE" id="PS50835">
    <property type="entry name" value="IG_LIKE"/>
    <property type="match status" value="2"/>
</dbReference>
<evidence type="ECO:0000256" key="1">
    <source>
        <dbReference type="ARBA" id="ARBA00004251"/>
    </source>
</evidence>
<evidence type="ECO:0000256" key="11">
    <source>
        <dbReference type="ARBA" id="ARBA00074080"/>
    </source>
</evidence>
<dbReference type="Pfam" id="PF08205">
    <property type="entry name" value="C2-set_2"/>
    <property type="match status" value="1"/>
</dbReference>
<dbReference type="Pfam" id="PF07686">
    <property type="entry name" value="V-set"/>
    <property type="match status" value="1"/>
</dbReference>
<evidence type="ECO:0000256" key="3">
    <source>
        <dbReference type="ARBA" id="ARBA00022692"/>
    </source>
</evidence>
<dbReference type="InterPro" id="IPR013783">
    <property type="entry name" value="Ig-like_fold"/>
</dbReference>
<dbReference type="GO" id="GO:0042102">
    <property type="term" value="P:positive regulation of T cell proliferation"/>
    <property type="evidence" value="ECO:0007669"/>
    <property type="project" value="TreeGrafter"/>
</dbReference>
<dbReference type="GO" id="GO:0071222">
    <property type="term" value="P:cellular response to lipopolysaccharide"/>
    <property type="evidence" value="ECO:0007669"/>
    <property type="project" value="TreeGrafter"/>
</dbReference>
<evidence type="ECO:0000256" key="12">
    <source>
        <dbReference type="ARBA" id="ARBA00079216"/>
    </source>
</evidence>
<evidence type="ECO:0000313" key="18">
    <source>
        <dbReference type="RefSeq" id="XP_012874932.1"/>
    </source>
</evidence>
<dbReference type="GO" id="GO:0006955">
    <property type="term" value="P:immune response"/>
    <property type="evidence" value="ECO:0007669"/>
    <property type="project" value="TreeGrafter"/>
</dbReference>
<keyword evidence="16" id="KW-1185">Reference proteome</keyword>
<dbReference type="SUPFAM" id="SSF48726">
    <property type="entry name" value="Immunoglobulin"/>
    <property type="match status" value="2"/>
</dbReference>
<keyword evidence="6" id="KW-0472">Membrane</keyword>
<protein>
    <recommendedName>
        <fullName evidence="11">T-lymphocyte activation antigen CD80</fullName>
    </recommendedName>
    <alternativeName>
        <fullName evidence="12">Activation B7-1 antigen</fullName>
    </alternativeName>
</protein>
<feature type="domain" description="Ig-like" evidence="15">
    <location>
        <begin position="45"/>
        <end position="130"/>
    </location>
</feature>
<evidence type="ECO:0000256" key="13">
    <source>
        <dbReference type="SAM" id="MobiDB-lite"/>
    </source>
</evidence>
<keyword evidence="3" id="KW-0812">Transmembrane</keyword>
<dbReference type="FunFam" id="2.60.40.10:FF:001077">
    <property type="entry name" value="T-lymphocyte activation antigen CD80"/>
    <property type="match status" value="1"/>
</dbReference>
<proteinExistence type="predicted"/>
<dbReference type="CTD" id="941"/>
<dbReference type="InterPro" id="IPR013106">
    <property type="entry name" value="Ig_V-set"/>
</dbReference>
<evidence type="ECO:0000256" key="9">
    <source>
        <dbReference type="ARBA" id="ARBA00023180"/>
    </source>
</evidence>
<accession>A0A1S3FEM2</accession>
<keyword evidence="8" id="KW-0675">Receptor</keyword>
<dbReference type="Gene3D" id="2.60.40.10">
    <property type="entry name" value="Immunoglobulins"/>
    <property type="match status" value="2"/>
</dbReference>
<dbReference type="InterPro" id="IPR036179">
    <property type="entry name" value="Ig-like_dom_sf"/>
</dbReference>